<dbReference type="InterPro" id="IPR051684">
    <property type="entry name" value="Electron_Trans/Redox"/>
</dbReference>
<dbReference type="PANTHER" id="PTHR30176">
    <property type="entry name" value="FERREDOXIN-TYPE PROTEIN NAPH"/>
    <property type="match status" value="1"/>
</dbReference>
<dbReference type="eggNOG" id="COG0348">
    <property type="taxonomic scope" value="Bacteria"/>
</dbReference>
<evidence type="ECO:0000256" key="7">
    <source>
        <dbReference type="SAM" id="Phobius"/>
    </source>
</evidence>
<sequence length="331" mass="36455">MANVSVSEKPFVSLKSRALRPLIQSCAAFGSNSYIAGFIRGDIFKGRIKQVCVPGLNCYSCPGAAGACPVGAFQAVAGSKKFSFSFYITGIVMMFGALFGRFVCGFLCPFGFFQDVLHRIPLPFAKTIAQKEKRFRVPKKLDKVLRFLKYAVLAVFVVALPALVRSAFGIGDPYFCKWVCPAGILEGALPLIAKNESLRNTLGFLFGWKTSFLALTVLTSLFLYRPFCKYVCPLGAFYSFFNKISLYRMRVDTAKCTRCGACERACRMHVPIIKPLKDGTFTGEGAKMPAFLSVDNAECIRCHDCKKACPCGAIRFGFDSFLKTKKAPENS</sequence>
<proteinExistence type="predicted"/>
<evidence type="ECO:0000256" key="2">
    <source>
        <dbReference type="ARBA" id="ARBA00022485"/>
    </source>
</evidence>
<dbReference type="HOGENOM" id="CLU_033147_1_0_12"/>
<dbReference type="RefSeq" id="WP_016524941.1">
    <property type="nucleotide sequence ID" value="NZ_KE332518.1"/>
</dbReference>
<evidence type="ECO:0000256" key="6">
    <source>
        <dbReference type="ARBA" id="ARBA00023014"/>
    </source>
</evidence>
<keyword evidence="3" id="KW-0479">Metal-binding</keyword>
<evidence type="ECO:0000256" key="5">
    <source>
        <dbReference type="ARBA" id="ARBA00023004"/>
    </source>
</evidence>
<dbReference type="Proteomes" id="UP000014541">
    <property type="component" value="Unassembled WGS sequence"/>
</dbReference>
<feature type="transmembrane region" description="Helical" evidence="7">
    <location>
        <begin position="147"/>
        <end position="168"/>
    </location>
</feature>
<gene>
    <name evidence="9" type="ORF">HMPREF9194_00646</name>
</gene>
<dbReference type="InterPro" id="IPR017900">
    <property type="entry name" value="4Fe4S_Fe_S_CS"/>
</dbReference>
<dbReference type="SUPFAM" id="SSF54862">
    <property type="entry name" value="4Fe-4S ferredoxins"/>
    <property type="match status" value="1"/>
</dbReference>
<dbReference type="PROSITE" id="PS51379">
    <property type="entry name" value="4FE4S_FER_2"/>
    <property type="match status" value="2"/>
</dbReference>
<dbReference type="GO" id="GO:0051539">
    <property type="term" value="F:4 iron, 4 sulfur cluster binding"/>
    <property type="evidence" value="ECO:0007669"/>
    <property type="project" value="UniProtKB-KW"/>
</dbReference>
<comment type="caution">
    <text evidence="9">The sequence shown here is derived from an EMBL/GenBank/DDBJ whole genome shotgun (WGS) entry which is preliminary data.</text>
</comment>
<keyword evidence="2" id="KW-0004">4Fe-4S</keyword>
<feature type="domain" description="4Fe-4S ferredoxin-type" evidence="8">
    <location>
        <begin position="247"/>
        <end position="276"/>
    </location>
</feature>
<dbReference type="Gene3D" id="3.30.70.3270">
    <property type="match status" value="1"/>
</dbReference>
<evidence type="ECO:0000313" key="9">
    <source>
        <dbReference type="EMBL" id="EPF30330.1"/>
    </source>
</evidence>
<dbReference type="InterPro" id="IPR017896">
    <property type="entry name" value="4Fe4S_Fe-S-bd"/>
</dbReference>
<dbReference type="PANTHER" id="PTHR30176:SF3">
    <property type="entry name" value="FERREDOXIN-TYPE PROTEIN NAPH"/>
    <property type="match status" value="1"/>
</dbReference>
<keyword evidence="1" id="KW-0813">Transport</keyword>
<evidence type="ECO:0000256" key="4">
    <source>
        <dbReference type="ARBA" id="ARBA00022982"/>
    </source>
</evidence>
<feature type="transmembrane region" description="Helical" evidence="7">
    <location>
        <begin position="205"/>
        <end position="224"/>
    </location>
</feature>
<accession>S3JYM8</accession>
<keyword evidence="5" id="KW-0408">Iron</keyword>
<feature type="transmembrane region" description="Helical" evidence="7">
    <location>
        <begin position="86"/>
        <end position="113"/>
    </location>
</feature>
<name>S3JYM8_TREMA</name>
<dbReference type="PROSITE" id="PS00198">
    <property type="entry name" value="4FE4S_FER_1"/>
    <property type="match status" value="1"/>
</dbReference>
<keyword evidence="6" id="KW-0411">Iron-sulfur</keyword>
<keyword evidence="10" id="KW-1185">Reference proteome</keyword>
<evidence type="ECO:0000313" key="10">
    <source>
        <dbReference type="Proteomes" id="UP000014541"/>
    </source>
</evidence>
<dbReference type="GO" id="GO:0005886">
    <property type="term" value="C:plasma membrane"/>
    <property type="evidence" value="ECO:0007669"/>
    <property type="project" value="TreeGrafter"/>
</dbReference>
<keyword evidence="4" id="KW-0249">Electron transport</keyword>
<evidence type="ECO:0000259" key="8">
    <source>
        <dbReference type="PROSITE" id="PS51379"/>
    </source>
</evidence>
<keyword evidence="7" id="KW-0472">Membrane</keyword>
<dbReference type="EMBL" id="ATFF01000006">
    <property type="protein sequence ID" value="EPF30330.1"/>
    <property type="molecule type" value="Genomic_DNA"/>
</dbReference>
<dbReference type="PATRIC" id="fig|1125699.3.peg.658"/>
<dbReference type="Pfam" id="PF13187">
    <property type="entry name" value="Fer4_9"/>
    <property type="match status" value="1"/>
</dbReference>
<dbReference type="Pfam" id="PF12801">
    <property type="entry name" value="Fer4_5"/>
    <property type="match status" value="3"/>
</dbReference>
<feature type="domain" description="4Fe-4S ferredoxin-type" evidence="8">
    <location>
        <begin position="290"/>
        <end position="319"/>
    </location>
</feature>
<keyword evidence="7" id="KW-1133">Transmembrane helix</keyword>
<evidence type="ECO:0000256" key="1">
    <source>
        <dbReference type="ARBA" id="ARBA00022448"/>
    </source>
</evidence>
<organism evidence="9 10">
    <name type="scientific">Treponema maltophilum ATCC 51939</name>
    <dbReference type="NCBI Taxonomy" id="1125699"/>
    <lineage>
        <taxon>Bacteria</taxon>
        <taxon>Pseudomonadati</taxon>
        <taxon>Spirochaetota</taxon>
        <taxon>Spirochaetia</taxon>
        <taxon>Spirochaetales</taxon>
        <taxon>Treponemataceae</taxon>
        <taxon>Treponema</taxon>
    </lineage>
</organism>
<dbReference type="STRING" id="1125699.HMPREF9194_00646"/>
<dbReference type="GO" id="GO:0046872">
    <property type="term" value="F:metal ion binding"/>
    <property type="evidence" value="ECO:0007669"/>
    <property type="project" value="UniProtKB-KW"/>
</dbReference>
<keyword evidence="7" id="KW-0812">Transmembrane</keyword>
<reference evidence="9 10" key="1">
    <citation type="submission" date="2013-04" db="EMBL/GenBank/DDBJ databases">
        <title>The Genome Sequence of Treponema maltophilum ATCC 51939.</title>
        <authorList>
            <consortium name="The Broad Institute Genomics Platform"/>
            <person name="Earl A."/>
            <person name="Ward D."/>
            <person name="Feldgarden M."/>
            <person name="Gevers D."/>
            <person name="Leonetti C."/>
            <person name="Blanton J.M."/>
            <person name="Dewhirst F.E."/>
            <person name="Izard J."/>
            <person name="Walker B."/>
            <person name="Young S."/>
            <person name="Zeng Q."/>
            <person name="Gargeya S."/>
            <person name="Fitzgerald M."/>
            <person name="Haas B."/>
            <person name="Abouelleil A."/>
            <person name="Allen A.W."/>
            <person name="Alvarado L."/>
            <person name="Arachchi H.M."/>
            <person name="Berlin A.M."/>
            <person name="Chapman S.B."/>
            <person name="Gainer-Dewar J."/>
            <person name="Goldberg J."/>
            <person name="Griggs A."/>
            <person name="Gujja S."/>
            <person name="Hansen M."/>
            <person name="Howarth C."/>
            <person name="Imamovic A."/>
            <person name="Ireland A."/>
            <person name="Larimer J."/>
            <person name="McCowan C."/>
            <person name="Murphy C."/>
            <person name="Pearson M."/>
            <person name="Poon T.W."/>
            <person name="Priest M."/>
            <person name="Roberts A."/>
            <person name="Saif S."/>
            <person name="Shea T."/>
            <person name="Sisk P."/>
            <person name="Sykes S."/>
            <person name="Wortman J."/>
            <person name="Nusbaum C."/>
            <person name="Birren B."/>
        </authorList>
    </citation>
    <scope>NUCLEOTIDE SEQUENCE [LARGE SCALE GENOMIC DNA]</scope>
    <source>
        <strain evidence="9 10">ATCC 51939</strain>
    </source>
</reference>
<evidence type="ECO:0000256" key="3">
    <source>
        <dbReference type="ARBA" id="ARBA00022723"/>
    </source>
</evidence>
<protein>
    <recommendedName>
        <fullName evidence="8">4Fe-4S ferredoxin-type domain-containing protein</fullName>
    </recommendedName>
</protein>
<dbReference type="AlphaFoldDB" id="S3JYM8"/>